<feature type="transmembrane region" description="Helical" evidence="2">
    <location>
        <begin position="18"/>
        <end position="37"/>
    </location>
</feature>
<name>A0A1U9LJ69_9PROT</name>
<dbReference type="KEGG" id="aper:A0U91_15975"/>
<geneLocation type="plasmid" evidence="4">
    <name>pac1084_1</name>
</geneLocation>
<evidence type="ECO:0000256" key="1">
    <source>
        <dbReference type="SAM" id="MobiDB-lite"/>
    </source>
</evidence>
<reference evidence="3 4" key="1">
    <citation type="submission" date="2016-03" db="EMBL/GenBank/DDBJ databases">
        <title>Acetic acid bacteria sequencing.</title>
        <authorList>
            <person name="Brandt J."/>
            <person name="Jakob F."/>
            <person name="Vogel R.F."/>
        </authorList>
    </citation>
    <scope>NUCLEOTIDE SEQUENCE [LARGE SCALE GENOMIC DNA]</scope>
    <source>
        <strain evidence="3 4">TMW2.1084</strain>
        <plasmid evidence="4">pac1084_1</plasmid>
    </source>
</reference>
<feature type="compositionally biased region" description="Basic and acidic residues" evidence="1">
    <location>
        <begin position="96"/>
        <end position="116"/>
    </location>
</feature>
<dbReference type="AlphaFoldDB" id="A0A1U9LJ69"/>
<organism evidence="3 4">
    <name type="scientific">Acetobacter persici</name>
    <dbReference type="NCBI Taxonomy" id="1076596"/>
    <lineage>
        <taxon>Bacteria</taxon>
        <taxon>Pseudomonadati</taxon>
        <taxon>Pseudomonadota</taxon>
        <taxon>Alphaproteobacteria</taxon>
        <taxon>Acetobacterales</taxon>
        <taxon>Acetobacteraceae</taxon>
        <taxon>Acetobacter</taxon>
    </lineage>
</organism>
<feature type="region of interest" description="Disordered" evidence="1">
    <location>
        <begin position="85"/>
        <end position="116"/>
    </location>
</feature>
<keyword evidence="2" id="KW-0812">Transmembrane</keyword>
<protein>
    <submittedName>
        <fullName evidence="3">Uncharacterized protein</fullName>
    </submittedName>
</protein>
<sequence length="163" mass="17878">MSVGPGVSKEKKSRSKEIILIGLCAISIAGVVNVNLLCHRSNLIWEYEASYFITIISLSLLAIAAMLFGPLYILDFVKKGPEQNSIKGPDFDGNEDSGRKDNMRNQHQVDDQSARSDYPEMRVRRIRDGAIGVQISANGPEYVMNAGDAAYLAQTINNCVGEL</sequence>
<evidence type="ECO:0000313" key="3">
    <source>
        <dbReference type="EMBL" id="AQT06504.1"/>
    </source>
</evidence>
<gene>
    <name evidence="3" type="ORF">A0U91_15975</name>
</gene>
<proteinExistence type="predicted"/>
<accession>A0A1U9LJ69</accession>
<keyword evidence="2" id="KW-0472">Membrane</keyword>
<feature type="transmembrane region" description="Helical" evidence="2">
    <location>
        <begin position="49"/>
        <end position="74"/>
    </location>
</feature>
<evidence type="ECO:0000256" key="2">
    <source>
        <dbReference type="SAM" id="Phobius"/>
    </source>
</evidence>
<keyword evidence="3" id="KW-0614">Plasmid</keyword>
<evidence type="ECO:0000313" key="4">
    <source>
        <dbReference type="Proteomes" id="UP000189055"/>
    </source>
</evidence>
<keyword evidence="2" id="KW-1133">Transmembrane helix</keyword>
<dbReference type="Proteomes" id="UP000189055">
    <property type="component" value="Plasmid pAC1084_1"/>
</dbReference>
<dbReference type="EMBL" id="CP014688">
    <property type="protein sequence ID" value="AQT06504.1"/>
    <property type="molecule type" value="Genomic_DNA"/>
</dbReference>